<evidence type="ECO:0000313" key="3">
    <source>
        <dbReference type="Proteomes" id="UP000236319"/>
    </source>
</evidence>
<dbReference type="AlphaFoldDB" id="A0A2H6K8W9"/>
<name>A0A2H6K8W9_9APIC</name>
<evidence type="ECO:0000256" key="1">
    <source>
        <dbReference type="SAM" id="MobiDB-lite"/>
    </source>
</evidence>
<dbReference type="OrthoDB" id="365049at2759"/>
<dbReference type="EMBL" id="BDSA01000001">
    <property type="protein sequence ID" value="GBE59430.1"/>
    <property type="molecule type" value="Genomic_DNA"/>
</dbReference>
<comment type="caution">
    <text evidence="2">The sequence shown here is derived from an EMBL/GenBank/DDBJ whole genome shotgun (WGS) entry which is preliminary data.</text>
</comment>
<keyword evidence="3" id="KW-1185">Reference proteome</keyword>
<dbReference type="VEuPathDB" id="PiroplasmaDB:BOVATA_009230"/>
<dbReference type="Proteomes" id="UP000236319">
    <property type="component" value="Unassembled WGS sequence"/>
</dbReference>
<evidence type="ECO:0000313" key="2">
    <source>
        <dbReference type="EMBL" id="GBE59430.1"/>
    </source>
</evidence>
<sequence length="280" mass="31526">MVYSSLVTAPSNMKEAIDWMAAVKASGGAQSLAEAVAELFKVGSKGKYDLGIVEEVRHHVKLFLQKPGLKEHAASRQIIKKIIETSVKFIRTPHDDKRSRARLRYKMRLGKKPRKKGSKADEEDEKKYEVAPDKPPVYVISNNLTSVEIKKGVQDSVEKFDTLLKKIKKGQSYVSSYDTSAEWEKCCAPDPLICAQIFVGIAPLLYATSRVLRYVTTFTAGVYKIADESRKLGQFFGLVGYDVENDINARKTVDIFRFNVDFITENFAMRLNELAGFVKI</sequence>
<dbReference type="RefSeq" id="XP_028865673.1">
    <property type="nucleotide sequence ID" value="XM_029009840.1"/>
</dbReference>
<proteinExistence type="predicted"/>
<reference evidence="2 3" key="1">
    <citation type="journal article" date="2017" name="BMC Genomics">
        <title>Whole-genome assembly of Babesia ovata and comparative genomics between closely related pathogens.</title>
        <authorList>
            <person name="Yamagishi J."/>
            <person name="Asada M."/>
            <person name="Hakimi H."/>
            <person name="Tanaka T.Q."/>
            <person name="Sugimoto C."/>
            <person name="Kawazu S."/>
        </authorList>
    </citation>
    <scope>NUCLEOTIDE SEQUENCE [LARGE SCALE GENOMIC DNA]</scope>
    <source>
        <strain evidence="2 3">Miyake</strain>
    </source>
</reference>
<organism evidence="2 3">
    <name type="scientific">Babesia ovata</name>
    <dbReference type="NCBI Taxonomy" id="189622"/>
    <lineage>
        <taxon>Eukaryota</taxon>
        <taxon>Sar</taxon>
        <taxon>Alveolata</taxon>
        <taxon>Apicomplexa</taxon>
        <taxon>Aconoidasida</taxon>
        <taxon>Piroplasmida</taxon>
        <taxon>Babesiidae</taxon>
        <taxon>Babesia</taxon>
    </lineage>
</organism>
<accession>A0A2H6K8W9</accession>
<dbReference type="GeneID" id="39873200"/>
<protein>
    <submittedName>
        <fullName evidence="2">Uncharacterized protein</fullName>
    </submittedName>
</protein>
<gene>
    <name evidence="2" type="ORF">BOVATA_009230</name>
</gene>
<feature type="compositionally biased region" description="Basic residues" evidence="1">
    <location>
        <begin position="107"/>
        <end position="117"/>
    </location>
</feature>
<feature type="region of interest" description="Disordered" evidence="1">
    <location>
        <begin position="107"/>
        <end position="127"/>
    </location>
</feature>